<proteinExistence type="predicted"/>
<evidence type="ECO:0000313" key="2">
    <source>
        <dbReference type="Proteomes" id="UP001151752"/>
    </source>
</evidence>
<reference evidence="1" key="1">
    <citation type="submission" date="2022-11" db="EMBL/GenBank/DDBJ databases">
        <authorList>
            <person name="Hyden B.L."/>
            <person name="Feng K."/>
            <person name="Yates T."/>
            <person name="Jawdy S."/>
            <person name="Smart L.B."/>
            <person name="Muchero W."/>
        </authorList>
    </citation>
    <scope>NUCLEOTIDE SEQUENCE</scope>
    <source>
        <tissue evidence="1">Shoot tip</tissue>
    </source>
</reference>
<dbReference type="EMBL" id="JAPFFM010000012">
    <property type="protein sequence ID" value="KAJ6728403.1"/>
    <property type="molecule type" value="Genomic_DNA"/>
</dbReference>
<dbReference type="Proteomes" id="UP001151752">
    <property type="component" value="Chromosome 11"/>
</dbReference>
<comment type="caution">
    <text evidence="1">The sequence shown here is derived from an EMBL/GenBank/DDBJ whole genome shotgun (WGS) entry which is preliminary data.</text>
</comment>
<protein>
    <submittedName>
        <fullName evidence="1">Uncharacterized protein</fullName>
    </submittedName>
</protein>
<dbReference type="AlphaFoldDB" id="A0A9Q0UEE4"/>
<evidence type="ECO:0000313" key="1">
    <source>
        <dbReference type="EMBL" id="KAJ6728403.1"/>
    </source>
</evidence>
<accession>A0A9Q0UEE4</accession>
<sequence>MLDAVVLGGTMGQITCLPLQTPCRNRNPVRVLGCVSPDGGCEHNCRKEILQCTIGIGCLSLRYPPADSAMKMKLLVVGT</sequence>
<reference evidence="1" key="2">
    <citation type="journal article" date="2023" name="Int. J. Mol. Sci.">
        <title>De Novo Assembly and Annotation of 11 Diverse Shrub Willow (Salix) Genomes Reveals Novel Gene Organization in Sex-Linked Regions.</title>
        <authorList>
            <person name="Hyden B."/>
            <person name="Feng K."/>
            <person name="Yates T.B."/>
            <person name="Jawdy S."/>
            <person name="Cereghino C."/>
            <person name="Smart L.B."/>
            <person name="Muchero W."/>
        </authorList>
    </citation>
    <scope>NUCLEOTIDE SEQUENCE</scope>
    <source>
        <tissue evidence="1">Shoot tip</tissue>
    </source>
</reference>
<organism evidence="1 2">
    <name type="scientific">Salix koriyanagi</name>
    <dbReference type="NCBI Taxonomy" id="2511006"/>
    <lineage>
        <taxon>Eukaryota</taxon>
        <taxon>Viridiplantae</taxon>
        <taxon>Streptophyta</taxon>
        <taxon>Embryophyta</taxon>
        <taxon>Tracheophyta</taxon>
        <taxon>Spermatophyta</taxon>
        <taxon>Magnoliopsida</taxon>
        <taxon>eudicotyledons</taxon>
        <taxon>Gunneridae</taxon>
        <taxon>Pentapetalae</taxon>
        <taxon>rosids</taxon>
        <taxon>fabids</taxon>
        <taxon>Malpighiales</taxon>
        <taxon>Salicaceae</taxon>
        <taxon>Saliceae</taxon>
        <taxon>Salix</taxon>
    </lineage>
</organism>
<gene>
    <name evidence="1" type="ORF">OIU74_006449</name>
</gene>
<keyword evidence="2" id="KW-1185">Reference proteome</keyword>
<name>A0A9Q0UEE4_9ROSI</name>